<comment type="subcellular location">
    <subcellularLocation>
        <location evidence="1">Cell membrane</location>
        <topology evidence="1">Multi-pass membrane protein</topology>
    </subcellularLocation>
</comment>
<evidence type="ECO:0000256" key="8">
    <source>
        <dbReference type="PIRNR" id="PIRNR006351"/>
    </source>
</evidence>
<dbReference type="EMBL" id="CP013213">
    <property type="protein sequence ID" value="AMC93966.1"/>
    <property type="molecule type" value="Genomic_DNA"/>
</dbReference>
<feature type="transmembrane region" description="Helical" evidence="9">
    <location>
        <begin position="64"/>
        <end position="86"/>
    </location>
</feature>
<dbReference type="GO" id="GO:0009401">
    <property type="term" value="P:phosphoenolpyruvate-dependent sugar phosphotransferase system"/>
    <property type="evidence" value="ECO:0007669"/>
    <property type="project" value="InterPro"/>
</dbReference>
<comment type="function">
    <text evidence="8">The phosphoenolpyruvate-dependent sugar phosphotransferase system (PTS), a major carbohydrate active -transport system, catalyzes the phosphorylation of incoming sugar substrates concomitant with their translocation across the cell membrane.</text>
</comment>
<dbReference type="KEGG" id="erl:AOC36_08195"/>
<evidence type="ECO:0000256" key="5">
    <source>
        <dbReference type="ARBA" id="ARBA00022692"/>
    </source>
</evidence>
<feature type="domain" description="PTS EIIC type-3" evidence="10">
    <location>
        <begin position="4"/>
        <end position="413"/>
    </location>
</feature>
<dbReference type="NCBIfam" id="TIGR00410">
    <property type="entry name" value="lacE"/>
    <property type="match status" value="1"/>
</dbReference>
<dbReference type="PROSITE" id="PS51105">
    <property type="entry name" value="PTS_EIIC_TYPE_3"/>
    <property type="match status" value="1"/>
</dbReference>
<evidence type="ECO:0000256" key="1">
    <source>
        <dbReference type="ARBA" id="ARBA00004651"/>
    </source>
</evidence>
<keyword evidence="2 8" id="KW-0813">Transport</keyword>
<evidence type="ECO:0000259" key="10">
    <source>
        <dbReference type="PROSITE" id="PS51105"/>
    </source>
</evidence>
<feature type="transmembrane region" description="Helical" evidence="9">
    <location>
        <begin position="181"/>
        <end position="201"/>
    </location>
</feature>
<feature type="transmembrane region" description="Helical" evidence="9">
    <location>
        <begin position="286"/>
        <end position="308"/>
    </location>
</feature>
<evidence type="ECO:0000256" key="6">
    <source>
        <dbReference type="ARBA" id="ARBA00022989"/>
    </source>
</evidence>
<dbReference type="PANTHER" id="PTHR33989">
    <property type="match status" value="1"/>
</dbReference>
<feature type="transmembrane region" description="Helical" evidence="9">
    <location>
        <begin position="395"/>
        <end position="414"/>
    </location>
</feature>
<dbReference type="InterPro" id="IPR004501">
    <property type="entry name" value="PTS_EIIC_3"/>
</dbReference>
<gene>
    <name evidence="11" type="ORF">AOC36_08195</name>
</gene>
<dbReference type="RefSeq" id="WP_067633244.1">
    <property type="nucleotide sequence ID" value="NZ_CP013213.1"/>
</dbReference>
<keyword evidence="12" id="KW-1185">Reference proteome</keyword>
<dbReference type="OrthoDB" id="1550290at2"/>
<evidence type="ECO:0000256" key="2">
    <source>
        <dbReference type="ARBA" id="ARBA00022448"/>
    </source>
</evidence>
<evidence type="ECO:0000313" key="11">
    <source>
        <dbReference type="EMBL" id="AMC93966.1"/>
    </source>
</evidence>
<evidence type="ECO:0000256" key="7">
    <source>
        <dbReference type="ARBA" id="ARBA00023136"/>
    </source>
</evidence>
<evidence type="ECO:0000256" key="3">
    <source>
        <dbReference type="ARBA" id="ARBA00022475"/>
    </source>
</evidence>
<feature type="transmembrane region" description="Helical" evidence="9">
    <location>
        <begin position="227"/>
        <end position="244"/>
    </location>
</feature>
<feature type="transmembrane region" description="Helical" evidence="9">
    <location>
        <begin position="20"/>
        <end position="44"/>
    </location>
</feature>
<dbReference type="PANTHER" id="PTHR33989:SF4">
    <property type="entry name" value="PTS SYSTEM N,N'-DIACETYLCHITOBIOSE-SPECIFIC EIIC COMPONENT"/>
    <property type="match status" value="1"/>
</dbReference>
<keyword evidence="7 8" id="KW-0472">Membrane</keyword>
<accession>A0A0X8H0U6</accession>
<keyword evidence="5 9" id="KW-0812">Transmembrane</keyword>
<keyword evidence="3 8" id="KW-1003">Cell membrane</keyword>
<dbReference type="InterPro" id="IPR004796">
    <property type="entry name" value="PTS_IIC_cello"/>
</dbReference>
<reference evidence="11 12" key="1">
    <citation type="submission" date="2015-10" db="EMBL/GenBank/DDBJ databases">
        <title>Erysipelothrix larvae sp. LV19 isolated from the larval gut of the rhinoceros beetle, Trypoxylus dichotomus.</title>
        <authorList>
            <person name="Lim S."/>
            <person name="Kim B.-C."/>
        </authorList>
    </citation>
    <scope>NUCLEOTIDE SEQUENCE [LARGE SCALE GENOMIC DNA]</scope>
    <source>
        <strain evidence="11 12">LV19</strain>
    </source>
</reference>
<dbReference type="Proteomes" id="UP000063781">
    <property type="component" value="Chromosome"/>
</dbReference>
<sequence length="431" mass="46868">MKFLEKYLLPIAQKVQGNKYISAVSDGFALILPVIMIGAIFTLLSSMQIKPYQDFIVNTGVKGFLGLPSRVTTDLLALYTVFAVSYSLSHKMEMDREASIIGILSIVMLLLLIPMGVSKTLDSGDVVTIDGAINTGFLGAKGLFMAIIVGSIVPTVYQFIVKQGMIIKLPDSVPPTISRSFTALVPAFAVAFIFALIRYGFSLTSYGDANTFIYAMVSTPLQNLGKTPFAVIGFILVAQILWFFGLHGFMVILPFLQTIFLPLSLENLAAYEAGNTLPNAIVYQHFGTYVLIGGSGGLLGLAILMTFFAKSSQYKQIGRLGLPGAIFGINEPLIFGVPMVLNTMMFIPFVFGPVLAFLIPYLLQVMGLIPTLYGVSLPLGTPVLMYGMMQGGIPIMLMQLVLIGVQVLIWYPFFKVGDRKALAEERGEIEV</sequence>
<feature type="transmembrane region" description="Helical" evidence="9">
    <location>
        <begin position="137"/>
        <end position="160"/>
    </location>
</feature>
<name>A0A0X8H0U6_9FIRM</name>
<dbReference type="STRING" id="1514105.AOC36_08195"/>
<dbReference type="GO" id="GO:1901264">
    <property type="term" value="P:carbohydrate derivative transport"/>
    <property type="evidence" value="ECO:0007669"/>
    <property type="project" value="TreeGrafter"/>
</dbReference>
<keyword evidence="4 8" id="KW-0762">Sugar transport</keyword>
<protein>
    <recommendedName>
        <fullName evidence="8">Permease IIC component</fullName>
    </recommendedName>
</protein>
<evidence type="ECO:0000256" key="4">
    <source>
        <dbReference type="ARBA" id="ARBA00022597"/>
    </source>
</evidence>
<organism evidence="11 12">
    <name type="scientific">Erysipelothrix larvae</name>
    <dbReference type="NCBI Taxonomy" id="1514105"/>
    <lineage>
        <taxon>Bacteria</taxon>
        <taxon>Bacillati</taxon>
        <taxon>Bacillota</taxon>
        <taxon>Erysipelotrichia</taxon>
        <taxon>Erysipelotrichales</taxon>
        <taxon>Erysipelotrichaceae</taxon>
        <taxon>Erysipelothrix</taxon>
    </lineage>
</organism>
<evidence type="ECO:0000313" key="12">
    <source>
        <dbReference type="Proteomes" id="UP000063781"/>
    </source>
</evidence>
<proteinExistence type="predicted"/>
<feature type="transmembrane region" description="Helical" evidence="9">
    <location>
        <begin position="98"/>
        <end position="117"/>
    </location>
</feature>
<dbReference type="InterPro" id="IPR051088">
    <property type="entry name" value="PTS_Sugar-EIIC/EIIB"/>
</dbReference>
<dbReference type="GO" id="GO:0005886">
    <property type="term" value="C:plasma membrane"/>
    <property type="evidence" value="ECO:0007669"/>
    <property type="project" value="UniProtKB-SubCell"/>
</dbReference>
<dbReference type="Pfam" id="PF02378">
    <property type="entry name" value="PTS_EIIC"/>
    <property type="match status" value="1"/>
</dbReference>
<dbReference type="GO" id="GO:0008982">
    <property type="term" value="F:protein-N(PI)-phosphohistidine-sugar phosphotransferase activity"/>
    <property type="evidence" value="ECO:0007669"/>
    <property type="project" value="UniProtKB-UniRule"/>
</dbReference>
<dbReference type="PIRSF" id="PIRSF006351">
    <property type="entry name" value="PTS_EIIC-Cellobiose"/>
    <property type="match status" value="1"/>
</dbReference>
<dbReference type="AlphaFoldDB" id="A0A0X8H0U6"/>
<feature type="transmembrane region" description="Helical" evidence="9">
    <location>
        <begin position="320"/>
        <end position="339"/>
    </location>
</feature>
<evidence type="ECO:0000256" key="9">
    <source>
        <dbReference type="SAM" id="Phobius"/>
    </source>
</evidence>
<keyword evidence="6 9" id="KW-1133">Transmembrane helix</keyword>
<dbReference type="InterPro" id="IPR003352">
    <property type="entry name" value="PTS_EIIC"/>
</dbReference>